<sequence>MVKHLKSLLLVSAAAMVTVTALPLAGPFAPTGASLFSAFALADRGRDSDDDHDDGDHGNDHDRGDDHDRNDDHGGRGGDDDRNDDRGGKGDDGRDHSSRGRSDDPDEVRLSPTPEQLRGLSDGSLIATDGLGRRLEIEIEREHGRVEVKGELSDYDARTKPGAITDVEYSPAALRR</sequence>
<keyword evidence="4" id="KW-1185">Reference proteome</keyword>
<keyword evidence="2" id="KW-0732">Signal</keyword>
<gene>
    <name evidence="3" type="ORF">GGQ66_002340</name>
</gene>
<proteinExistence type="predicted"/>
<feature type="signal peptide" evidence="2">
    <location>
        <begin position="1"/>
        <end position="21"/>
    </location>
</feature>
<evidence type="ECO:0000313" key="4">
    <source>
        <dbReference type="Proteomes" id="UP000584824"/>
    </source>
</evidence>
<dbReference type="RefSeq" id="WP_183792608.1">
    <property type="nucleotide sequence ID" value="NZ_JACIDU010000008.1"/>
</dbReference>
<feature type="chain" id="PRO_5030882351" evidence="2">
    <location>
        <begin position="22"/>
        <end position="176"/>
    </location>
</feature>
<evidence type="ECO:0000313" key="3">
    <source>
        <dbReference type="EMBL" id="MBB4103772.1"/>
    </source>
</evidence>
<dbReference type="Proteomes" id="UP000584824">
    <property type="component" value="Unassembled WGS sequence"/>
</dbReference>
<protein>
    <submittedName>
        <fullName evidence="3">Uncharacterized protein</fullName>
    </submittedName>
</protein>
<feature type="compositionally biased region" description="Basic and acidic residues" evidence="1">
    <location>
        <begin position="44"/>
        <end position="109"/>
    </location>
</feature>
<dbReference type="EMBL" id="JACIDU010000008">
    <property type="protein sequence ID" value="MBB4103772.1"/>
    <property type="molecule type" value="Genomic_DNA"/>
</dbReference>
<organism evidence="3 4">
    <name type="scientific">Allorhizobium borbori</name>
    <dbReference type="NCBI Taxonomy" id="485907"/>
    <lineage>
        <taxon>Bacteria</taxon>
        <taxon>Pseudomonadati</taxon>
        <taxon>Pseudomonadota</taxon>
        <taxon>Alphaproteobacteria</taxon>
        <taxon>Hyphomicrobiales</taxon>
        <taxon>Rhizobiaceae</taxon>
        <taxon>Rhizobium/Agrobacterium group</taxon>
        <taxon>Allorhizobium</taxon>
    </lineage>
</organism>
<reference evidence="3 4" key="1">
    <citation type="submission" date="2020-08" db="EMBL/GenBank/DDBJ databases">
        <title>Genomic Encyclopedia of Type Strains, Phase IV (KMG-IV): sequencing the most valuable type-strain genomes for metagenomic binning, comparative biology and taxonomic classification.</title>
        <authorList>
            <person name="Goeker M."/>
        </authorList>
    </citation>
    <scope>NUCLEOTIDE SEQUENCE [LARGE SCALE GENOMIC DNA]</scope>
    <source>
        <strain evidence="3 4">DSM 26385</strain>
    </source>
</reference>
<feature type="region of interest" description="Disordered" evidence="1">
    <location>
        <begin position="44"/>
        <end position="125"/>
    </location>
</feature>
<evidence type="ECO:0000256" key="2">
    <source>
        <dbReference type="SAM" id="SignalP"/>
    </source>
</evidence>
<evidence type="ECO:0000256" key="1">
    <source>
        <dbReference type="SAM" id="MobiDB-lite"/>
    </source>
</evidence>
<dbReference type="AlphaFoldDB" id="A0A7W6K4C4"/>
<comment type="caution">
    <text evidence="3">The sequence shown here is derived from an EMBL/GenBank/DDBJ whole genome shotgun (WGS) entry which is preliminary data.</text>
</comment>
<name>A0A7W6K4C4_9HYPH</name>
<accession>A0A7W6K4C4</accession>